<feature type="compositionally biased region" description="Acidic residues" evidence="1">
    <location>
        <begin position="23"/>
        <end position="37"/>
    </location>
</feature>
<dbReference type="PANTHER" id="PTHR46599:SF2">
    <property type="entry name" value="PIGGYBAC TRANSPOSABLE ELEMENT-DERIVED PROTEIN 4-LIKE"/>
    <property type="match status" value="1"/>
</dbReference>
<dbReference type="AlphaFoldDB" id="A0A8B8E662"/>
<feature type="region of interest" description="Disordered" evidence="1">
    <location>
        <begin position="1"/>
        <end position="54"/>
    </location>
</feature>
<feature type="compositionally biased region" description="Acidic residues" evidence="1">
    <location>
        <begin position="1"/>
        <end position="15"/>
    </location>
</feature>
<evidence type="ECO:0000313" key="4">
    <source>
        <dbReference type="RefSeq" id="XP_022336097.1"/>
    </source>
</evidence>
<dbReference type="Pfam" id="PF13843">
    <property type="entry name" value="DDE_Tnp_1_7"/>
    <property type="match status" value="1"/>
</dbReference>
<dbReference type="KEGG" id="cvn:111132564"/>
<evidence type="ECO:0000259" key="2">
    <source>
        <dbReference type="Pfam" id="PF13843"/>
    </source>
</evidence>
<feature type="compositionally biased region" description="Polar residues" evidence="1">
    <location>
        <begin position="41"/>
        <end position="54"/>
    </location>
</feature>
<feature type="domain" description="PiggyBac transposable element-derived protein" evidence="2">
    <location>
        <begin position="92"/>
        <end position="451"/>
    </location>
</feature>
<proteinExistence type="predicted"/>
<protein>
    <submittedName>
        <fullName evidence="4">PiggyBac transposable element-derived protein 2-like</fullName>
    </submittedName>
</protein>
<evidence type="ECO:0000313" key="3">
    <source>
        <dbReference type="Proteomes" id="UP000694844"/>
    </source>
</evidence>
<sequence length="474" mass="54877">MENLSSDDEADEMSEGSDLQQFSDDEFSSDTDSDDNDNLTQETESSIEADSQQTDAQDAEFWSYDLHPVNVAPFTESVGPEHTLLPDYDVLKYFFYMISEEFFELVAQETNRYAQQEMARRGSRDLVWHPTTEAEMMAFFGLNIIMGINQMPRLDMYWSENPLIGNEGFKKCMTRTRFEKLLQYLHVNDNSTQGPAGTPDHDRLHKIRPLINMTRENFKKYYKPGKCQSVDEGMIRYKGHHYAQQYTPAKPIKRGLKIWMRCETSGYTNDYRMYLGKHDAMSGPSLGERVVKHLCKPLKWKGHHVFFDRYFTSIPLLQTLESYGIYGCGTIMVNRKGFPAQLKNPHLANRGDAEQMQQNNLMATVWNDAKPVHIVSTTSDPLGDGPAQRRIRGGDVIIIPRPPAVEHYQKNYYGVDRTQQFRSKNPVGRPSKKFWKYLINFIFEISLINAFLLWLETPGTRKPTKHFSMVDFNL</sequence>
<dbReference type="OrthoDB" id="6370142at2759"/>
<dbReference type="PANTHER" id="PTHR46599">
    <property type="entry name" value="PIGGYBAC TRANSPOSABLE ELEMENT-DERIVED PROTEIN 4"/>
    <property type="match status" value="1"/>
</dbReference>
<evidence type="ECO:0000256" key="1">
    <source>
        <dbReference type="SAM" id="MobiDB-lite"/>
    </source>
</evidence>
<name>A0A8B8E662_CRAVI</name>
<keyword evidence="3" id="KW-1185">Reference proteome</keyword>
<accession>A0A8B8E662</accession>
<organism evidence="3 4">
    <name type="scientific">Crassostrea virginica</name>
    <name type="common">Eastern oyster</name>
    <dbReference type="NCBI Taxonomy" id="6565"/>
    <lineage>
        <taxon>Eukaryota</taxon>
        <taxon>Metazoa</taxon>
        <taxon>Spiralia</taxon>
        <taxon>Lophotrochozoa</taxon>
        <taxon>Mollusca</taxon>
        <taxon>Bivalvia</taxon>
        <taxon>Autobranchia</taxon>
        <taxon>Pteriomorphia</taxon>
        <taxon>Ostreida</taxon>
        <taxon>Ostreoidea</taxon>
        <taxon>Ostreidae</taxon>
        <taxon>Crassostrea</taxon>
    </lineage>
</organism>
<gene>
    <name evidence="4" type="primary">LOC111132564</name>
</gene>
<reference evidence="4" key="1">
    <citation type="submission" date="2025-08" db="UniProtKB">
        <authorList>
            <consortium name="RefSeq"/>
        </authorList>
    </citation>
    <scope>IDENTIFICATION</scope>
    <source>
        <tissue evidence="4">Whole sample</tissue>
    </source>
</reference>
<dbReference type="RefSeq" id="XP_022336097.1">
    <property type="nucleotide sequence ID" value="XM_022480389.1"/>
</dbReference>
<dbReference type="InterPro" id="IPR029526">
    <property type="entry name" value="PGBD"/>
</dbReference>
<dbReference type="Proteomes" id="UP000694844">
    <property type="component" value="Chromosome 5"/>
</dbReference>
<dbReference type="GeneID" id="111132564"/>